<dbReference type="InterPro" id="IPR041247">
    <property type="entry name" value="Rad52_fam"/>
</dbReference>
<dbReference type="GO" id="GO:0045002">
    <property type="term" value="P:double-strand break repair via single-strand annealing"/>
    <property type="evidence" value="ECO:0007669"/>
    <property type="project" value="TreeGrafter"/>
</dbReference>
<feature type="compositionally biased region" description="Polar residues" evidence="5">
    <location>
        <begin position="407"/>
        <end position="416"/>
    </location>
</feature>
<feature type="region of interest" description="Disordered" evidence="5">
    <location>
        <begin position="362"/>
        <end position="387"/>
    </location>
</feature>
<feature type="region of interest" description="Disordered" evidence="5">
    <location>
        <begin position="230"/>
        <end position="303"/>
    </location>
</feature>
<dbReference type="InterPro" id="IPR042525">
    <property type="entry name" value="Rad52_Rad59_Rad22_sf"/>
</dbReference>
<evidence type="ECO:0000313" key="7">
    <source>
        <dbReference type="Proteomes" id="UP000266841"/>
    </source>
</evidence>
<dbReference type="AlphaFoldDB" id="K0TI18"/>
<feature type="region of interest" description="Disordered" evidence="5">
    <location>
        <begin position="400"/>
        <end position="435"/>
    </location>
</feature>
<comment type="similarity">
    <text evidence="1">Belongs to the RAD52 family.</text>
</comment>
<feature type="compositionally biased region" description="Basic and acidic residues" evidence="5">
    <location>
        <begin position="232"/>
        <end position="246"/>
    </location>
</feature>
<feature type="compositionally biased region" description="Low complexity" evidence="5">
    <location>
        <begin position="1"/>
        <end position="15"/>
    </location>
</feature>
<keyword evidence="4" id="KW-0234">DNA repair</keyword>
<dbReference type="PANTHER" id="PTHR12132">
    <property type="entry name" value="DNA REPAIR AND RECOMBINATION PROTEIN RAD52, RAD59"/>
    <property type="match status" value="1"/>
</dbReference>
<proteinExistence type="inferred from homology"/>
<accession>K0TI18</accession>
<protein>
    <submittedName>
        <fullName evidence="6">Uncharacterized protein</fullName>
    </submittedName>
</protein>
<dbReference type="PANTHER" id="PTHR12132:SF1">
    <property type="entry name" value="DNA REPAIR PROTEIN RAD52 HOMOLOG"/>
    <property type="match status" value="1"/>
</dbReference>
<evidence type="ECO:0000256" key="5">
    <source>
        <dbReference type="SAM" id="MobiDB-lite"/>
    </source>
</evidence>
<feature type="compositionally biased region" description="Polar residues" evidence="5">
    <location>
        <begin position="362"/>
        <end position="371"/>
    </location>
</feature>
<dbReference type="OrthoDB" id="206565at2759"/>
<evidence type="ECO:0000256" key="4">
    <source>
        <dbReference type="ARBA" id="ARBA00023204"/>
    </source>
</evidence>
<feature type="region of interest" description="Disordered" evidence="5">
    <location>
        <begin position="1"/>
        <end position="30"/>
    </location>
</feature>
<sequence length="435" mass="47041">MKAAASGTYGGSSSSEVCPPSTALEDRTKEPMRNYDGTEMRDGDGGVVHKSQFLSTHPIWSDCRERVGYGGKKLTYVSGDGVIRTMNAIFGHGGWSTKLLMERVVLSEKDERGRWNVGYLASVRVTISNGNSHEDCGSGEGINESKLKAHETGECNSSWLQQNSPIHTPQYPQAMKSAVTDAMKRAARHFGERLGNALYVKGNGIRNAPRTNKDALARLEREDALNLFGDQAKLRAEHERRRDGSQDRTSPTSVTTEVIDTNNNNQPGPCSASNAVLRPSSSGSCGGISGPSRHSFPPSSNDRLAALPSQIANQNAYSRGAMPGALNQQSVAPNQASNRNYYNQQMRHNSNNNASLPRQISNSARHQQTPPGDTAMPPPAYNPSRQYTPAARNVHYGSVSNYKRGVDSSTGQTSGDASKRQRMNPYAGGASRLSV</sequence>
<evidence type="ECO:0000256" key="2">
    <source>
        <dbReference type="ARBA" id="ARBA00022763"/>
    </source>
</evidence>
<keyword evidence="2" id="KW-0227">DNA damage</keyword>
<evidence type="ECO:0000256" key="1">
    <source>
        <dbReference type="ARBA" id="ARBA00006638"/>
    </source>
</evidence>
<dbReference type="GO" id="GO:0000724">
    <property type="term" value="P:double-strand break repair via homologous recombination"/>
    <property type="evidence" value="ECO:0007669"/>
    <property type="project" value="TreeGrafter"/>
</dbReference>
<dbReference type="Proteomes" id="UP000266841">
    <property type="component" value="Unassembled WGS sequence"/>
</dbReference>
<name>K0TI18_THAOC</name>
<dbReference type="InterPro" id="IPR007232">
    <property type="entry name" value="Rad52_Rad59_Rad22"/>
</dbReference>
<evidence type="ECO:0000256" key="3">
    <source>
        <dbReference type="ARBA" id="ARBA00023172"/>
    </source>
</evidence>
<organism evidence="6 7">
    <name type="scientific">Thalassiosira oceanica</name>
    <name type="common">Marine diatom</name>
    <dbReference type="NCBI Taxonomy" id="159749"/>
    <lineage>
        <taxon>Eukaryota</taxon>
        <taxon>Sar</taxon>
        <taxon>Stramenopiles</taxon>
        <taxon>Ochrophyta</taxon>
        <taxon>Bacillariophyta</taxon>
        <taxon>Coscinodiscophyceae</taxon>
        <taxon>Thalassiosirophycidae</taxon>
        <taxon>Thalassiosirales</taxon>
        <taxon>Thalassiosiraceae</taxon>
        <taxon>Thalassiosira</taxon>
    </lineage>
</organism>
<dbReference type="eggNOG" id="KOG4141">
    <property type="taxonomic scope" value="Eukaryota"/>
</dbReference>
<evidence type="ECO:0000313" key="6">
    <source>
        <dbReference type="EMBL" id="EJK77155.1"/>
    </source>
</evidence>
<dbReference type="SUPFAM" id="SSF54768">
    <property type="entry name" value="dsRNA-binding domain-like"/>
    <property type="match status" value="1"/>
</dbReference>
<dbReference type="GO" id="GO:0006312">
    <property type="term" value="P:mitotic recombination"/>
    <property type="evidence" value="ECO:0007669"/>
    <property type="project" value="TreeGrafter"/>
</dbReference>
<comment type="caution">
    <text evidence="6">The sequence shown here is derived from an EMBL/GenBank/DDBJ whole genome shotgun (WGS) entry which is preliminary data.</text>
</comment>
<feature type="compositionally biased region" description="Polar residues" evidence="5">
    <location>
        <begin position="247"/>
        <end position="274"/>
    </location>
</feature>
<keyword evidence="7" id="KW-1185">Reference proteome</keyword>
<reference evidence="6 7" key="1">
    <citation type="journal article" date="2012" name="Genome Biol.">
        <title>Genome and low-iron response of an oceanic diatom adapted to chronic iron limitation.</title>
        <authorList>
            <person name="Lommer M."/>
            <person name="Specht M."/>
            <person name="Roy A.S."/>
            <person name="Kraemer L."/>
            <person name="Andreson R."/>
            <person name="Gutowska M.A."/>
            <person name="Wolf J."/>
            <person name="Bergner S.V."/>
            <person name="Schilhabel M.B."/>
            <person name="Klostermeier U.C."/>
            <person name="Beiko R.G."/>
            <person name="Rosenstiel P."/>
            <person name="Hippler M."/>
            <person name="Laroche J."/>
        </authorList>
    </citation>
    <scope>NUCLEOTIDE SEQUENCE [LARGE SCALE GENOMIC DNA]</scope>
    <source>
        <strain evidence="6 7">CCMP1005</strain>
    </source>
</reference>
<dbReference type="EMBL" id="AGNL01001243">
    <property type="protein sequence ID" value="EJK77155.1"/>
    <property type="molecule type" value="Genomic_DNA"/>
</dbReference>
<dbReference type="Gene3D" id="3.30.390.80">
    <property type="entry name" value="DNA repair protein Rad52/59/22"/>
    <property type="match status" value="1"/>
</dbReference>
<gene>
    <name evidence="6" type="ORF">THAOC_01033</name>
</gene>
<dbReference type="GO" id="GO:0005634">
    <property type="term" value="C:nucleus"/>
    <property type="evidence" value="ECO:0007669"/>
    <property type="project" value="TreeGrafter"/>
</dbReference>
<keyword evidence="3" id="KW-0233">DNA recombination</keyword>
<dbReference type="Pfam" id="PF04098">
    <property type="entry name" value="Rad52_Rad22"/>
    <property type="match status" value="1"/>
</dbReference>